<evidence type="ECO:0000313" key="1">
    <source>
        <dbReference type="EMBL" id="VAX40787.1"/>
    </source>
</evidence>
<gene>
    <name evidence="1" type="ORF">MNBD_PLANCTO03-36</name>
</gene>
<organism evidence="1">
    <name type="scientific">hydrothermal vent metagenome</name>
    <dbReference type="NCBI Taxonomy" id="652676"/>
    <lineage>
        <taxon>unclassified sequences</taxon>
        <taxon>metagenomes</taxon>
        <taxon>ecological metagenomes</taxon>
    </lineage>
</organism>
<protein>
    <submittedName>
        <fullName evidence="1">Uncharacterized protein</fullName>
    </submittedName>
</protein>
<sequence>HLATIAAHGLGGLTLASVDLAVAPLPDAADDGRAYALLVGGPIARYYQPESAVEAVRWVAGLTPQP</sequence>
<proteinExistence type="predicted"/>
<accession>A0A3B1E868</accession>
<name>A0A3B1E868_9ZZZZ</name>
<dbReference type="AlphaFoldDB" id="A0A3B1E868"/>
<feature type="non-terminal residue" evidence="1">
    <location>
        <position position="1"/>
    </location>
</feature>
<dbReference type="EMBL" id="UOGK01000443">
    <property type="protein sequence ID" value="VAX40787.1"/>
    <property type="molecule type" value="Genomic_DNA"/>
</dbReference>
<reference evidence="1" key="1">
    <citation type="submission" date="2018-06" db="EMBL/GenBank/DDBJ databases">
        <authorList>
            <person name="Zhirakovskaya E."/>
        </authorList>
    </citation>
    <scope>NUCLEOTIDE SEQUENCE</scope>
</reference>